<dbReference type="EMBL" id="SVCM01000206">
    <property type="protein sequence ID" value="MBE6061860.1"/>
    <property type="molecule type" value="Genomic_DNA"/>
</dbReference>
<reference evidence="1" key="1">
    <citation type="submission" date="2019-04" db="EMBL/GenBank/DDBJ databases">
        <title>Evolution of Biomass-Degrading Anaerobic Consortia Revealed by Metagenomics.</title>
        <authorList>
            <person name="Peng X."/>
        </authorList>
    </citation>
    <scope>NUCLEOTIDE SEQUENCE</scope>
    <source>
        <strain evidence="1">SIG254</strain>
    </source>
</reference>
<sequence>MAKKLFISQPMRGKTDEEILHERKKAISEAREITGEDIEVLDTFFTDFSEDAKPLQYLARSIEFLAKADIAYFAPGWETARGCKIEHECAVEYGIDRIE</sequence>
<dbReference type="Pfam" id="PF14359">
    <property type="entry name" value="DUF4406"/>
    <property type="match status" value="1"/>
</dbReference>
<accession>A0A927ZR05</accession>
<gene>
    <name evidence="1" type="ORF">E7215_17110</name>
</gene>
<protein>
    <submittedName>
        <fullName evidence="1">DUF4406 domain-containing protein</fullName>
    </submittedName>
</protein>
<dbReference type="InterPro" id="IPR025518">
    <property type="entry name" value="DUF4406"/>
</dbReference>
<dbReference type="SUPFAM" id="SSF52309">
    <property type="entry name" value="N-(deoxy)ribosyltransferase-like"/>
    <property type="match status" value="1"/>
</dbReference>
<proteinExistence type="predicted"/>
<dbReference type="AlphaFoldDB" id="A0A927ZR05"/>
<dbReference type="Proteomes" id="UP000768462">
    <property type="component" value="Unassembled WGS sequence"/>
</dbReference>
<evidence type="ECO:0000313" key="2">
    <source>
        <dbReference type="Proteomes" id="UP000768462"/>
    </source>
</evidence>
<comment type="caution">
    <text evidence="1">The sequence shown here is derived from an EMBL/GenBank/DDBJ whole genome shotgun (WGS) entry which is preliminary data.</text>
</comment>
<organism evidence="1 2">
    <name type="scientific">Clostridium sulfidigenes</name>
    <dbReference type="NCBI Taxonomy" id="318464"/>
    <lineage>
        <taxon>Bacteria</taxon>
        <taxon>Bacillati</taxon>
        <taxon>Bacillota</taxon>
        <taxon>Clostridia</taxon>
        <taxon>Eubacteriales</taxon>
        <taxon>Clostridiaceae</taxon>
        <taxon>Clostridium</taxon>
    </lineage>
</organism>
<name>A0A927ZR05_9CLOT</name>
<evidence type="ECO:0000313" key="1">
    <source>
        <dbReference type="EMBL" id="MBE6061860.1"/>
    </source>
</evidence>